<reference evidence="1 2" key="1">
    <citation type="submission" date="2019-08" db="EMBL/GenBank/DDBJ databases">
        <title>The genome of the soybean aphid Biotype 1, its phylome, world population structure and adaptation to the North American continent.</title>
        <authorList>
            <person name="Giordano R."/>
            <person name="Donthu R.K."/>
            <person name="Hernandez A.G."/>
            <person name="Wright C.L."/>
            <person name="Zimin A.V."/>
        </authorList>
    </citation>
    <scope>NUCLEOTIDE SEQUENCE [LARGE SCALE GENOMIC DNA]</scope>
    <source>
        <tissue evidence="1">Whole aphids</tissue>
    </source>
</reference>
<proteinExistence type="predicted"/>
<evidence type="ECO:0000313" key="1">
    <source>
        <dbReference type="EMBL" id="KAE9528490.1"/>
    </source>
</evidence>
<protein>
    <submittedName>
        <fullName evidence="1">Uncharacterized protein</fullName>
    </submittedName>
</protein>
<comment type="caution">
    <text evidence="1">The sequence shown here is derived from an EMBL/GenBank/DDBJ whole genome shotgun (WGS) entry which is preliminary data.</text>
</comment>
<organism evidence="1 2">
    <name type="scientific">Aphis glycines</name>
    <name type="common">Soybean aphid</name>
    <dbReference type="NCBI Taxonomy" id="307491"/>
    <lineage>
        <taxon>Eukaryota</taxon>
        <taxon>Metazoa</taxon>
        <taxon>Ecdysozoa</taxon>
        <taxon>Arthropoda</taxon>
        <taxon>Hexapoda</taxon>
        <taxon>Insecta</taxon>
        <taxon>Pterygota</taxon>
        <taxon>Neoptera</taxon>
        <taxon>Paraneoptera</taxon>
        <taxon>Hemiptera</taxon>
        <taxon>Sternorrhyncha</taxon>
        <taxon>Aphidomorpha</taxon>
        <taxon>Aphidoidea</taxon>
        <taxon>Aphididae</taxon>
        <taxon>Aphidini</taxon>
        <taxon>Aphis</taxon>
        <taxon>Aphis</taxon>
    </lineage>
</organism>
<evidence type="ECO:0000313" key="2">
    <source>
        <dbReference type="Proteomes" id="UP000475862"/>
    </source>
</evidence>
<name>A0A6G0T914_APHGL</name>
<keyword evidence="2" id="KW-1185">Reference proteome</keyword>
<dbReference type="Proteomes" id="UP000475862">
    <property type="component" value="Unassembled WGS sequence"/>
</dbReference>
<gene>
    <name evidence="1" type="ORF">AGLY_012061</name>
</gene>
<accession>A0A6G0T914</accession>
<dbReference type="EMBL" id="VYZN01000048">
    <property type="protein sequence ID" value="KAE9528490.1"/>
    <property type="molecule type" value="Genomic_DNA"/>
</dbReference>
<dbReference type="AlphaFoldDB" id="A0A6G0T914"/>
<sequence length="210" mass="24871">MNTKDFTIFQLKITCKFSRFRQISNLVLNFQNFLVIQKIFIDTLKKISQKNRKFQWSINNSKKIPLTLTFCEIFQFEIGALFRLVMLYTDTKKKKTHIIVKSIHSSLRSESKNLVYYSKCLHNDFKMHWRTETAIVGCTKSLNETQWIIVDNCIYEKTMIIKNVHKYKLVSASKKYGRTPSNINFTPLFIELKKLYPCSNLQIVSYVLII</sequence>